<sequence>MSLIKYILLLCALNYVVGKAYSKPLTESMGQEVIEIAAPIKELPQDLEEEPSAENEDVKLSSTIPPATKKEFNKAPVQNDPSKKVKDIDKIDGRRQEDDEAKIEKELADIYKDSLDYKADSAEVTKTNQLQPTNASTSTTFAAPEDFTNDTAEEPALRHSGRSQFKFAPDSNDPRDISRFRTSIDEINCNNRLSATKEPGEEPKAAGSRIIGNTFFFRIVLLYKLYTLVL</sequence>
<evidence type="ECO:0000256" key="2">
    <source>
        <dbReference type="SAM" id="SignalP"/>
    </source>
</evidence>
<feature type="region of interest" description="Disordered" evidence="1">
    <location>
        <begin position="126"/>
        <end position="175"/>
    </location>
</feature>
<evidence type="ECO:0000313" key="4">
    <source>
        <dbReference type="RefSeq" id="XP_023955267.2"/>
    </source>
</evidence>
<feature type="region of interest" description="Disordered" evidence="1">
    <location>
        <begin position="47"/>
        <end position="84"/>
    </location>
</feature>
<name>A0A6J1PBK9_BICAN</name>
<evidence type="ECO:0000313" key="3">
    <source>
        <dbReference type="Proteomes" id="UP001652582"/>
    </source>
</evidence>
<dbReference type="RefSeq" id="XP_023955267.2">
    <property type="nucleotide sequence ID" value="XM_024099499.2"/>
</dbReference>
<evidence type="ECO:0000256" key="1">
    <source>
        <dbReference type="SAM" id="MobiDB-lite"/>
    </source>
</evidence>
<proteinExistence type="predicted"/>
<protein>
    <submittedName>
        <fullName evidence="4">Uncharacterized protein LOC112058591</fullName>
    </submittedName>
</protein>
<feature type="chain" id="PRO_5045115746" evidence="2">
    <location>
        <begin position="23"/>
        <end position="230"/>
    </location>
</feature>
<feature type="signal peptide" evidence="2">
    <location>
        <begin position="1"/>
        <end position="22"/>
    </location>
</feature>
<dbReference type="AlphaFoldDB" id="A0A6J1PBK9"/>
<dbReference type="GeneID" id="112058591"/>
<feature type="compositionally biased region" description="Polar residues" evidence="1">
    <location>
        <begin position="126"/>
        <end position="141"/>
    </location>
</feature>
<dbReference type="KEGG" id="bany:112058591"/>
<keyword evidence="2" id="KW-0732">Signal</keyword>
<dbReference type="Proteomes" id="UP001652582">
    <property type="component" value="Chromosome 27"/>
</dbReference>
<accession>A0A6J1PBK9</accession>
<reference evidence="4" key="1">
    <citation type="submission" date="2025-08" db="UniProtKB">
        <authorList>
            <consortium name="RefSeq"/>
        </authorList>
    </citation>
    <scope>IDENTIFICATION</scope>
</reference>
<keyword evidence="3" id="KW-1185">Reference proteome</keyword>
<gene>
    <name evidence="4" type="primary">LOC112058591</name>
</gene>
<organism evidence="3 4">
    <name type="scientific">Bicyclus anynana</name>
    <name type="common">Squinting bush brown butterfly</name>
    <dbReference type="NCBI Taxonomy" id="110368"/>
    <lineage>
        <taxon>Eukaryota</taxon>
        <taxon>Metazoa</taxon>
        <taxon>Ecdysozoa</taxon>
        <taxon>Arthropoda</taxon>
        <taxon>Hexapoda</taxon>
        <taxon>Insecta</taxon>
        <taxon>Pterygota</taxon>
        <taxon>Neoptera</taxon>
        <taxon>Endopterygota</taxon>
        <taxon>Lepidoptera</taxon>
        <taxon>Glossata</taxon>
        <taxon>Ditrysia</taxon>
        <taxon>Papilionoidea</taxon>
        <taxon>Nymphalidae</taxon>
        <taxon>Satyrinae</taxon>
        <taxon>Satyrini</taxon>
        <taxon>Mycalesina</taxon>
        <taxon>Bicyclus</taxon>
    </lineage>
</organism>
<dbReference type="OrthoDB" id="7416335at2759"/>